<protein>
    <submittedName>
        <fullName evidence="2">Uncharacterized protein</fullName>
    </submittedName>
</protein>
<accession>A0A3B0SB74</accession>
<organism evidence="2">
    <name type="scientific">hydrothermal vent metagenome</name>
    <dbReference type="NCBI Taxonomy" id="652676"/>
    <lineage>
        <taxon>unclassified sequences</taxon>
        <taxon>metagenomes</taxon>
        <taxon>ecological metagenomes</taxon>
    </lineage>
</organism>
<keyword evidence="1" id="KW-0472">Membrane</keyword>
<keyword evidence="1" id="KW-0812">Transmembrane</keyword>
<evidence type="ECO:0000256" key="1">
    <source>
        <dbReference type="SAM" id="Phobius"/>
    </source>
</evidence>
<dbReference type="AlphaFoldDB" id="A0A3B0SB74"/>
<reference evidence="2" key="1">
    <citation type="submission" date="2018-06" db="EMBL/GenBank/DDBJ databases">
        <authorList>
            <person name="Zhirakovskaya E."/>
        </authorList>
    </citation>
    <scope>NUCLEOTIDE SEQUENCE</scope>
</reference>
<evidence type="ECO:0000313" key="2">
    <source>
        <dbReference type="EMBL" id="VAV98196.1"/>
    </source>
</evidence>
<name>A0A3B0SB74_9ZZZZ</name>
<proteinExistence type="predicted"/>
<sequence>MRLRSITKHISDQNWFAVFLDFFIVVMGVFIGLQVSNWNSVRQQEQTAKLYIERIHQDLAINQDDLAQRIAYFSQVRTNALGALKALDQPQETLGIQFLIDAYQASQHLRRELGRDTYDEILSAGANNTISDVAVRKRLANFYRSIQAAIVTTKDATPYRERIRTYMPYSAQAAIRKVCNDIISTSLTGEPNIKLPEDCEPVLSADEITHAVEKIISIDIRNDLVRRISDLDGKLIAFELMRERATLLDTYIKDIQK</sequence>
<keyword evidence="1" id="KW-1133">Transmembrane helix</keyword>
<dbReference type="EMBL" id="UOEE01000259">
    <property type="protein sequence ID" value="VAV98196.1"/>
    <property type="molecule type" value="Genomic_DNA"/>
</dbReference>
<feature type="transmembrane region" description="Helical" evidence="1">
    <location>
        <begin position="15"/>
        <end position="33"/>
    </location>
</feature>
<gene>
    <name evidence="2" type="ORF">MNBD_ALPHA06-331</name>
</gene>